<comment type="caution">
    <text evidence="7">The sequence shown here is derived from an EMBL/GenBank/DDBJ whole genome shotgun (WGS) entry which is preliminary data.</text>
</comment>
<dbReference type="InterPro" id="IPR015856">
    <property type="entry name" value="ABC_transpr_CbiO/EcfA_su"/>
</dbReference>
<dbReference type="GO" id="GO:0005524">
    <property type="term" value="F:ATP binding"/>
    <property type="evidence" value="ECO:0007669"/>
    <property type="project" value="UniProtKB-KW"/>
</dbReference>
<feature type="domain" description="ABC transporter" evidence="6">
    <location>
        <begin position="310"/>
        <end position="560"/>
    </location>
</feature>
<organism evidence="7 8">
    <name type="scientific">Kocuria rosea</name>
    <name type="common">Deinococcus erythromyxa</name>
    <name type="synonym">Micrococcus rubens</name>
    <dbReference type="NCBI Taxonomy" id="1275"/>
    <lineage>
        <taxon>Bacteria</taxon>
        <taxon>Bacillati</taxon>
        <taxon>Actinomycetota</taxon>
        <taxon>Actinomycetes</taxon>
        <taxon>Micrococcales</taxon>
        <taxon>Micrococcaceae</taxon>
        <taxon>Kocuria</taxon>
    </lineage>
</organism>
<evidence type="ECO:0000256" key="1">
    <source>
        <dbReference type="ARBA" id="ARBA00005417"/>
    </source>
</evidence>
<feature type="compositionally biased region" description="Basic residues" evidence="5">
    <location>
        <begin position="310"/>
        <end position="320"/>
    </location>
</feature>
<dbReference type="GO" id="GO:0042626">
    <property type="term" value="F:ATPase-coupled transmembrane transporter activity"/>
    <property type="evidence" value="ECO:0007669"/>
    <property type="project" value="TreeGrafter"/>
</dbReference>
<dbReference type="SUPFAM" id="SSF52540">
    <property type="entry name" value="P-loop containing nucleoside triphosphate hydrolases"/>
    <property type="match status" value="2"/>
</dbReference>
<dbReference type="CDD" id="cd03225">
    <property type="entry name" value="ABC_cobalt_CbiO_domain1"/>
    <property type="match status" value="2"/>
</dbReference>
<proteinExistence type="inferred from homology"/>
<evidence type="ECO:0000259" key="6">
    <source>
        <dbReference type="PROSITE" id="PS50893"/>
    </source>
</evidence>
<dbReference type="GO" id="GO:0016887">
    <property type="term" value="F:ATP hydrolysis activity"/>
    <property type="evidence" value="ECO:0007669"/>
    <property type="project" value="InterPro"/>
</dbReference>
<accession>A0A4R5YNT5</accession>
<dbReference type="AlphaFoldDB" id="A0A4R5YNT5"/>
<dbReference type="Proteomes" id="UP000295163">
    <property type="component" value="Unassembled WGS sequence"/>
</dbReference>
<reference evidence="7 8" key="1">
    <citation type="submission" date="2019-03" db="EMBL/GenBank/DDBJ databases">
        <title>Genome Sequencing and Assembly of Various Microbes Isolated from Partially Reclaimed Soil and Acid Mine Drainage (AMD) Site.</title>
        <authorList>
            <person name="Steinbock B."/>
            <person name="Bechtold R."/>
            <person name="Sevigny J.L."/>
            <person name="Thomas D."/>
            <person name="Cuthill L.R."/>
            <person name="Aveiro Johannsen E.J."/>
            <person name="Thomas K."/>
            <person name="Ghosh A."/>
        </authorList>
    </citation>
    <scope>NUCLEOTIDE SEQUENCE [LARGE SCALE GENOMIC DNA]</scope>
    <source>
        <strain evidence="7 8">S-A3</strain>
    </source>
</reference>
<keyword evidence="2" id="KW-0813">Transport</keyword>
<evidence type="ECO:0000256" key="2">
    <source>
        <dbReference type="ARBA" id="ARBA00022448"/>
    </source>
</evidence>
<keyword evidence="4 7" id="KW-0067">ATP-binding</keyword>
<dbReference type="InterPro" id="IPR003439">
    <property type="entry name" value="ABC_transporter-like_ATP-bd"/>
</dbReference>
<dbReference type="Gene3D" id="3.40.50.300">
    <property type="entry name" value="P-loop containing nucleotide triphosphate hydrolases"/>
    <property type="match status" value="2"/>
</dbReference>
<dbReference type="Pfam" id="PF00005">
    <property type="entry name" value="ABC_tran"/>
    <property type="match status" value="2"/>
</dbReference>
<dbReference type="PANTHER" id="PTHR43553">
    <property type="entry name" value="HEAVY METAL TRANSPORTER"/>
    <property type="match status" value="1"/>
</dbReference>
<evidence type="ECO:0000256" key="3">
    <source>
        <dbReference type="ARBA" id="ARBA00022741"/>
    </source>
</evidence>
<protein>
    <submittedName>
        <fullName evidence="7">ABC transporter ATP-binding protein</fullName>
    </submittedName>
</protein>
<evidence type="ECO:0000256" key="4">
    <source>
        <dbReference type="ARBA" id="ARBA00022840"/>
    </source>
</evidence>
<feature type="compositionally biased region" description="Low complexity" evidence="5">
    <location>
        <begin position="255"/>
        <end position="287"/>
    </location>
</feature>
<feature type="region of interest" description="Disordered" evidence="5">
    <location>
        <begin position="255"/>
        <end position="331"/>
    </location>
</feature>
<comment type="similarity">
    <text evidence="1">Belongs to the ABC transporter superfamily.</text>
</comment>
<dbReference type="PANTHER" id="PTHR43553:SF24">
    <property type="entry name" value="ENERGY-COUPLING FACTOR TRANSPORTER ATP-BINDING PROTEIN ECFA1"/>
    <property type="match status" value="1"/>
</dbReference>
<keyword evidence="3" id="KW-0547">Nucleotide-binding</keyword>
<feature type="compositionally biased region" description="Low complexity" evidence="5">
    <location>
        <begin position="564"/>
        <end position="600"/>
    </location>
</feature>
<feature type="region of interest" description="Disordered" evidence="5">
    <location>
        <begin position="564"/>
        <end position="608"/>
    </location>
</feature>
<evidence type="ECO:0000313" key="8">
    <source>
        <dbReference type="Proteomes" id="UP000295163"/>
    </source>
</evidence>
<name>A0A4R5YNT5_KOCRO</name>
<dbReference type="InterPro" id="IPR003593">
    <property type="entry name" value="AAA+_ATPase"/>
</dbReference>
<evidence type="ECO:0000256" key="5">
    <source>
        <dbReference type="SAM" id="MobiDB-lite"/>
    </source>
</evidence>
<evidence type="ECO:0000313" key="7">
    <source>
        <dbReference type="EMBL" id="TDL47265.1"/>
    </source>
</evidence>
<dbReference type="PROSITE" id="PS50893">
    <property type="entry name" value="ABC_TRANSPORTER_2"/>
    <property type="match status" value="2"/>
</dbReference>
<feature type="domain" description="ABC transporter" evidence="6">
    <location>
        <begin position="10"/>
        <end position="246"/>
    </location>
</feature>
<sequence>MVPAGRGARVEARGFGWHHPGRDAAALRGLDLVVEPGERVLLLGPSGAGKSTLLHALAGVLHDDDGQSASGELLLDGMPPEQARGRVGLVQQDPESQVVLSRIGDDTAFGLENLAVPREQIWPRVRAALEDVGLDLPLDHSTAALSGGQKQRLALAGAVAMSPGLLLLDEPTANLDPAGVRQVRDAVASCLDRSGATLVVVEHRVAVWAEVVDRVVVLGRDGSITHDGAPGGVLGAAADELSGAGVWVPGRVPATRAPARPAAGPGAGSGAHSAGGPAGTPAAGSGADCPPLLSATGLGVSRSQPSARQLRARRRARRRGRPVDDAAAGRDLPTAVADAELTLRRGRALALTGPNGAGKSTLALTLAGLLAPVRGTVRAHPVLDRGAGPDPLEWSGRELVARVGTVFQEPEHQFLRATVRAELELGPRLAGTPVAERERRTDELLRRLRLSHLADANPFTLSGGEKRRLSVATVLATDPDVLVLDEPTFGQDALTWAELVDLLVELVDAGTSVLAVTHDEDFVRALGAEVLALDTPCERGHAARTAPAAEGAPAVPAVRSAPAAGKTAAAPVGRSASAAGSAPAAPAAPAAPGAGAVRVVPARREPVR</sequence>
<dbReference type="InterPro" id="IPR027417">
    <property type="entry name" value="P-loop_NTPase"/>
</dbReference>
<gene>
    <name evidence="7" type="ORF">E2R59_02730</name>
</gene>
<dbReference type="InterPro" id="IPR050095">
    <property type="entry name" value="ECF_ABC_transporter_ATP-bd"/>
</dbReference>
<dbReference type="GO" id="GO:0043190">
    <property type="term" value="C:ATP-binding cassette (ABC) transporter complex"/>
    <property type="evidence" value="ECO:0007669"/>
    <property type="project" value="TreeGrafter"/>
</dbReference>
<dbReference type="SMART" id="SM00382">
    <property type="entry name" value="AAA"/>
    <property type="match status" value="2"/>
</dbReference>
<dbReference type="PROSITE" id="PS00211">
    <property type="entry name" value="ABC_TRANSPORTER_1"/>
    <property type="match status" value="2"/>
</dbReference>
<dbReference type="InterPro" id="IPR017871">
    <property type="entry name" value="ABC_transporter-like_CS"/>
</dbReference>
<dbReference type="EMBL" id="SMZT01000001">
    <property type="protein sequence ID" value="TDL47265.1"/>
    <property type="molecule type" value="Genomic_DNA"/>
</dbReference>